<feature type="domain" description="LRRNT" evidence="3">
    <location>
        <begin position="24"/>
        <end position="59"/>
    </location>
</feature>
<proteinExistence type="predicted"/>
<dbReference type="SMART" id="SM00013">
    <property type="entry name" value="LRRNT"/>
    <property type="match status" value="1"/>
</dbReference>
<evidence type="ECO:0000259" key="3">
    <source>
        <dbReference type="SMART" id="SM00013"/>
    </source>
</evidence>
<dbReference type="Gene3D" id="3.80.10.10">
    <property type="entry name" value="Ribonuclease Inhibitor"/>
    <property type="match status" value="1"/>
</dbReference>
<dbReference type="AlphaFoldDB" id="A0A485L0J6"/>
<accession>A0A485L0J6</accession>
<reference evidence="5 6" key="1">
    <citation type="submission" date="2019-03" db="EMBL/GenBank/DDBJ databases">
        <authorList>
            <person name="Gaulin E."/>
            <person name="Dumas B."/>
        </authorList>
    </citation>
    <scope>NUCLEOTIDE SEQUENCE [LARGE SCALE GENOMIC DNA]</scope>
    <source>
        <strain evidence="5">CBS 568.67</strain>
    </source>
</reference>
<dbReference type="PROSITE" id="PS51257">
    <property type="entry name" value="PROKAR_LIPOPROTEIN"/>
    <property type="match status" value="1"/>
</dbReference>
<evidence type="ECO:0000256" key="1">
    <source>
        <dbReference type="ARBA" id="ARBA00022729"/>
    </source>
</evidence>
<dbReference type="OrthoDB" id="676979at2759"/>
<evidence type="ECO:0000313" key="4">
    <source>
        <dbReference type="EMBL" id="KAF0695130.1"/>
    </source>
</evidence>
<gene>
    <name evidence="5" type="primary">Aste57867_14027</name>
    <name evidence="4" type="ORF">As57867_013976</name>
    <name evidence="5" type="ORF">ASTE57867_14027</name>
</gene>
<evidence type="ECO:0000256" key="2">
    <source>
        <dbReference type="SAM" id="SignalP"/>
    </source>
</evidence>
<organism evidence="5 6">
    <name type="scientific">Aphanomyces stellatus</name>
    <dbReference type="NCBI Taxonomy" id="120398"/>
    <lineage>
        <taxon>Eukaryota</taxon>
        <taxon>Sar</taxon>
        <taxon>Stramenopiles</taxon>
        <taxon>Oomycota</taxon>
        <taxon>Saprolegniomycetes</taxon>
        <taxon>Saprolegniales</taxon>
        <taxon>Verrucalvaceae</taxon>
        <taxon>Aphanomyces</taxon>
    </lineage>
</organism>
<feature type="signal peptide" evidence="2">
    <location>
        <begin position="1"/>
        <end position="24"/>
    </location>
</feature>
<evidence type="ECO:0000313" key="5">
    <source>
        <dbReference type="EMBL" id="VFT90857.1"/>
    </source>
</evidence>
<name>A0A485L0J6_9STRA</name>
<dbReference type="EMBL" id="VJMH01005503">
    <property type="protein sequence ID" value="KAF0695130.1"/>
    <property type="molecule type" value="Genomic_DNA"/>
</dbReference>
<keyword evidence="6" id="KW-1185">Reference proteome</keyword>
<keyword evidence="1 2" id="KW-0732">Signal</keyword>
<dbReference type="SUPFAM" id="SSF52058">
    <property type="entry name" value="L domain-like"/>
    <property type="match status" value="1"/>
</dbReference>
<feature type="chain" id="PRO_5033437224" evidence="2">
    <location>
        <begin position="25"/>
        <end position="183"/>
    </location>
</feature>
<reference evidence="4" key="2">
    <citation type="submission" date="2019-06" db="EMBL/GenBank/DDBJ databases">
        <title>Genomics analysis of Aphanomyces spp. identifies a new class of oomycete effector associated with host adaptation.</title>
        <authorList>
            <person name="Gaulin E."/>
        </authorList>
    </citation>
    <scope>NUCLEOTIDE SEQUENCE</scope>
    <source>
        <strain evidence="4">CBS 578.67</strain>
    </source>
</reference>
<dbReference type="EMBL" id="CAADRA010005524">
    <property type="protein sequence ID" value="VFT90857.1"/>
    <property type="molecule type" value="Genomic_DNA"/>
</dbReference>
<dbReference type="Proteomes" id="UP000332933">
    <property type="component" value="Unassembled WGS sequence"/>
</dbReference>
<protein>
    <submittedName>
        <fullName evidence="5">Aste57867_14027 protein</fullName>
    </submittedName>
</protein>
<dbReference type="InterPro" id="IPR032675">
    <property type="entry name" value="LRR_dom_sf"/>
</dbReference>
<sequence>MDPPRSPFWTALLVLLCFLPSAVACPAECFCFGSTRVTVHCDFRNLSSIPLYIPLNTTHLYGRLLPQPPILRRFLSGNKLTVVTPDMFIGYSKDELNNWVLPGRPLFQLSEIKLDLNPMPIVSEFAFNPAPTLRLIYLPFFTTIQHQGISEMRLDGKTFSGYDRVEPYPLEDPTYIAFTNYDG</sequence>
<dbReference type="InterPro" id="IPR000372">
    <property type="entry name" value="LRRNT"/>
</dbReference>
<evidence type="ECO:0000313" key="6">
    <source>
        <dbReference type="Proteomes" id="UP000332933"/>
    </source>
</evidence>